<dbReference type="STRING" id="332977.SAMN05421740_11610"/>
<protein>
    <submittedName>
        <fullName evidence="1">Hypothetical glycosyl hydrolase 6</fullName>
    </submittedName>
</protein>
<keyword evidence="1" id="KW-0378">Hydrolase</keyword>
<dbReference type="AlphaFoldDB" id="A0A1H7UIG4"/>
<dbReference type="InterPro" id="IPR029062">
    <property type="entry name" value="Class_I_gatase-like"/>
</dbReference>
<dbReference type="Gene3D" id="3.20.20.80">
    <property type="entry name" value="Glycosidases"/>
    <property type="match status" value="1"/>
</dbReference>
<dbReference type="Gene3D" id="3.40.50.880">
    <property type="match status" value="1"/>
</dbReference>
<dbReference type="GO" id="GO:0016787">
    <property type="term" value="F:hydrolase activity"/>
    <property type="evidence" value="ECO:0007669"/>
    <property type="project" value="UniProtKB-KW"/>
</dbReference>
<evidence type="ECO:0000313" key="1">
    <source>
        <dbReference type="EMBL" id="SEL96823.1"/>
    </source>
</evidence>
<name>A0A1H7UIG4_9SPHI</name>
<gene>
    <name evidence="1" type="ORF">SAMN05421740_11610</name>
</gene>
<proteinExistence type="predicted"/>
<sequence>MHYSSRKDFIKKTLFGAAALSIGSTVNNGVSVFRNERSIDDVDFDAIDPGSYDNTWWNRAPVRLIQTNLREIDAMMDVEAYVQSILDGSANVVLLNVGGIVANYPTQLPYHYRNPFMKGDLVGTLVDRLHQHDVKVIGRFDFSKLNEVLAEKKPEWLYVGTHGKNVNYNGQVHTCINGGYQQEYLFHILKEAIIQYPLDGIFFNMIGYTTTDYNDESHGICQCENCKNRFFNATGAQLPVVEDIDDPVFREYNAFKSATSDELFNRIGKFIKELNPNLVVNTYTDAGVDMIRMESSSHIRNQHEWNYFSTDHVKRVLGSYDDRAPSNLLQYFLALGYRHVAAAPSLSKVWVLQNMLQGGALDVYVIGTLVNQADRAFIAITNDLYAFHKKHEKLFTNLAPRSKVALVRGNGEEYKGMIRLLSEEHILFDIIEPSAIGSDHIPRNIDSYDALILGDVSMMGDELIGHIDSYVQQGGKVLATGFTATRDKTGNPMANIRLKSLGVKPGYELVPRAKSTYLSISTTDKDVLGDSAFRDIDLMMVYADFLKCVPTDQAKGYFRLVPSTMFGPPEKCYFMAEEITDIPGMIVNEYGKGHTVFVPWPIGAQYNFKGHHAHRALFATVLNDVLKIEKTIETDASPLIEISHMVNRKGAYEWIGLINHAGQLGATFRDPVSIHQITLRFKPVDNMNIKAIRMLRAERHIDFKEVDGWVECEVPRLDDFEVVLCLYDGH</sequence>
<organism evidence="1 2">
    <name type="scientific">Parapedobacter koreensis</name>
    <dbReference type="NCBI Taxonomy" id="332977"/>
    <lineage>
        <taxon>Bacteria</taxon>
        <taxon>Pseudomonadati</taxon>
        <taxon>Bacteroidota</taxon>
        <taxon>Sphingobacteriia</taxon>
        <taxon>Sphingobacteriales</taxon>
        <taxon>Sphingobacteriaceae</taxon>
        <taxon>Parapedobacter</taxon>
    </lineage>
</organism>
<reference evidence="2" key="1">
    <citation type="submission" date="2016-10" db="EMBL/GenBank/DDBJ databases">
        <authorList>
            <person name="Varghese N."/>
            <person name="Submissions S."/>
        </authorList>
    </citation>
    <scope>NUCLEOTIDE SEQUENCE [LARGE SCALE GENOMIC DNA]</scope>
    <source>
        <strain evidence="2">Jip14</strain>
    </source>
</reference>
<dbReference type="SUPFAM" id="SSF51445">
    <property type="entry name" value="(Trans)glycosidases"/>
    <property type="match status" value="1"/>
</dbReference>
<dbReference type="EMBL" id="FNZR01000016">
    <property type="protein sequence ID" value="SEL96823.1"/>
    <property type="molecule type" value="Genomic_DNA"/>
</dbReference>
<evidence type="ECO:0000313" key="2">
    <source>
        <dbReference type="Proteomes" id="UP000198916"/>
    </source>
</evidence>
<dbReference type="Proteomes" id="UP000198916">
    <property type="component" value="Unassembled WGS sequence"/>
</dbReference>
<dbReference type="OrthoDB" id="9780891at2"/>
<dbReference type="SUPFAM" id="SSF52317">
    <property type="entry name" value="Class I glutamine amidotransferase-like"/>
    <property type="match status" value="1"/>
</dbReference>
<dbReference type="InterPro" id="IPR028212">
    <property type="entry name" value="GHL6"/>
</dbReference>
<dbReference type="InterPro" id="IPR017853">
    <property type="entry name" value="GH"/>
</dbReference>
<accession>A0A1H7UIG4</accession>
<keyword evidence="2" id="KW-1185">Reference proteome</keyword>
<dbReference type="CDD" id="cd03143">
    <property type="entry name" value="A4_beta-galactosidase_middle_domain"/>
    <property type="match status" value="1"/>
</dbReference>
<dbReference type="RefSeq" id="WP_090609384.1">
    <property type="nucleotide sequence ID" value="NZ_FNZR01000016.1"/>
</dbReference>
<dbReference type="Pfam" id="PF14871">
    <property type="entry name" value="GHL6"/>
    <property type="match status" value="1"/>
</dbReference>